<evidence type="ECO:0000313" key="2">
    <source>
        <dbReference type="Proteomes" id="UP000004893"/>
    </source>
</evidence>
<proteinExistence type="predicted"/>
<dbReference type="AlphaFoldDB" id="C0C243"/>
<dbReference type="HOGENOM" id="CLU_3198082_0_0_9"/>
<protein>
    <submittedName>
        <fullName evidence="1">Uncharacterized protein</fullName>
    </submittedName>
</protein>
<dbReference type="Proteomes" id="UP000004893">
    <property type="component" value="Unassembled WGS sequence"/>
</dbReference>
<keyword evidence="2" id="KW-1185">Reference proteome</keyword>
<dbReference type="EMBL" id="ABYI02000022">
    <property type="protein sequence ID" value="EEG73697.1"/>
    <property type="molecule type" value="Genomic_DNA"/>
</dbReference>
<comment type="caution">
    <text evidence="1">The sequence shown here is derived from an EMBL/GenBank/DDBJ whole genome shotgun (WGS) entry which is preliminary data.</text>
</comment>
<accession>C0C243</accession>
<sequence>MPPFRATFLLFFQAWPPRPCGRMRRPYQVIYIEPLTFNMACLLNC</sequence>
<organism evidence="1 2">
    <name type="scientific">[Clostridium] hylemonae DSM 15053</name>
    <dbReference type="NCBI Taxonomy" id="553973"/>
    <lineage>
        <taxon>Bacteria</taxon>
        <taxon>Bacillati</taxon>
        <taxon>Bacillota</taxon>
        <taxon>Clostridia</taxon>
        <taxon>Lachnospirales</taxon>
        <taxon>Lachnospiraceae</taxon>
    </lineage>
</organism>
<dbReference type="STRING" id="553973.CLOHYLEM_05702"/>
<reference evidence="1" key="1">
    <citation type="submission" date="2009-02" db="EMBL/GenBank/DDBJ databases">
        <authorList>
            <person name="Fulton L."/>
            <person name="Clifton S."/>
            <person name="Fulton B."/>
            <person name="Xu J."/>
            <person name="Minx P."/>
            <person name="Pepin K.H."/>
            <person name="Johnson M."/>
            <person name="Bhonagiri V."/>
            <person name="Nash W.E."/>
            <person name="Mardis E.R."/>
            <person name="Wilson R.K."/>
        </authorList>
    </citation>
    <scope>NUCLEOTIDE SEQUENCE [LARGE SCALE GENOMIC DNA]</scope>
    <source>
        <strain evidence="1">DSM 15053</strain>
    </source>
</reference>
<name>C0C243_9FIRM</name>
<evidence type="ECO:0000313" key="1">
    <source>
        <dbReference type="EMBL" id="EEG73697.1"/>
    </source>
</evidence>
<gene>
    <name evidence="1" type="ORF">CLOHYLEM_05702</name>
</gene>
<reference evidence="1" key="2">
    <citation type="submission" date="2013-06" db="EMBL/GenBank/DDBJ databases">
        <title>Draft genome sequence of Clostridium hylemonae (DSM 15053).</title>
        <authorList>
            <person name="Sudarsanam P."/>
            <person name="Ley R."/>
            <person name="Guruge J."/>
            <person name="Turnbaugh P.J."/>
            <person name="Mahowald M."/>
            <person name="Liep D."/>
            <person name="Gordon J."/>
        </authorList>
    </citation>
    <scope>NUCLEOTIDE SEQUENCE</scope>
    <source>
        <strain evidence="1">DSM 15053</strain>
    </source>
</reference>